<proteinExistence type="predicted"/>
<keyword evidence="2" id="KW-1185">Reference proteome</keyword>
<reference evidence="1 2" key="1">
    <citation type="submission" date="2018-11" db="EMBL/GenBank/DDBJ databases">
        <authorList>
            <consortium name="Pathogen Informatics"/>
        </authorList>
    </citation>
    <scope>NUCLEOTIDE SEQUENCE [LARGE SCALE GENOMIC DNA]</scope>
</reference>
<evidence type="ECO:0000313" key="2">
    <source>
        <dbReference type="Proteomes" id="UP000270094"/>
    </source>
</evidence>
<dbReference type="EMBL" id="UYYB01008417">
    <property type="protein sequence ID" value="VDM68321.1"/>
    <property type="molecule type" value="Genomic_DNA"/>
</dbReference>
<gene>
    <name evidence="1" type="ORF">SVUK_LOCUS3319</name>
</gene>
<dbReference type="OrthoDB" id="6718656at2759"/>
<accession>A0A3P7I4M1</accession>
<sequence length="175" mass="19606">MFTCCNVILLAETPRTQSRCSRNERTWDDSIALRLLLGIRTNSRGQDRDLIISGAQIGACNKRGQTPMDVCQGPCRQAIAEIAMENGQNPNERIPFKDQTWKGTKSRTRDATLSRYTGVDVSSLNLITKVFEFLSLCGFYNINEAASHRLLSLSFIIEIFENAASYAKIEHAQIS</sequence>
<organism evidence="1 2">
    <name type="scientific">Strongylus vulgaris</name>
    <name type="common">Blood worm</name>
    <dbReference type="NCBI Taxonomy" id="40348"/>
    <lineage>
        <taxon>Eukaryota</taxon>
        <taxon>Metazoa</taxon>
        <taxon>Ecdysozoa</taxon>
        <taxon>Nematoda</taxon>
        <taxon>Chromadorea</taxon>
        <taxon>Rhabditida</taxon>
        <taxon>Rhabditina</taxon>
        <taxon>Rhabditomorpha</taxon>
        <taxon>Strongyloidea</taxon>
        <taxon>Strongylidae</taxon>
        <taxon>Strongylus</taxon>
    </lineage>
</organism>
<name>A0A3P7I4M1_STRVU</name>
<dbReference type="AlphaFoldDB" id="A0A3P7I4M1"/>
<protein>
    <submittedName>
        <fullName evidence="1">Uncharacterized protein</fullName>
    </submittedName>
</protein>
<dbReference type="Proteomes" id="UP000270094">
    <property type="component" value="Unassembled WGS sequence"/>
</dbReference>
<evidence type="ECO:0000313" key="1">
    <source>
        <dbReference type="EMBL" id="VDM68321.1"/>
    </source>
</evidence>